<organism evidence="1">
    <name type="scientific">hydrothermal vent metagenome</name>
    <dbReference type="NCBI Taxonomy" id="652676"/>
    <lineage>
        <taxon>unclassified sequences</taxon>
        <taxon>metagenomes</taxon>
        <taxon>ecological metagenomes</taxon>
    </lineage>
</organism>
<proteinExistence type="predicted"/>
<name>A0A3B0RTM1_9ZZZZ</name>
<dbReference type="EMBL" id="UOEH01000162">
    <property type="protein sequence ID" value="VAV95289.1"/>
    <property type="molecule type" value="Genomic_DNA"/>
</dbReference>
<sequence length="166" mass="18469">MQRSKIWVSILIFVPIFASKEAIGLARRYPRRRHAPERKETTMTEQVETNAITPKEVLRKGWLAYLGLYGAAYERVKPLTTKAGDTLEQLIAKGETVETKTQEVAGDVRERANSFYGKGATRVRRFMPEFVTGAERVDELEAEIAALSKKVAELTGAPEADSAKAA</sequence>
<evidence type="ECO:0000313" key="1">
    <source>
        <dbReference type="EMBL" id="VAV95289.1"/>
    </source>
</evidence>
<accession>A0A3B0RTM1</accession>
<reference evidence="1" key="1">
    <citation type="submission" date="2018-06" db="EMBL/GenBank/DDBJ databases">
        <authorList>
            <person name="Zhirakovskaya E."/>
        </authorList>
    </citation>
    <scope>NUCLEOTIDE SEQUENCE</scope>
</reference>
<protein>
    <submittedName>
        <fullName evidence="1">Uncharacterized protein</fullName>
    </submittedName>
</protein>
<gene>
    <name evidence="1" type="ORF">MNBD_ALPHA05-602</name>
</gene>
<dbReference type="AlphaFoldDB" id="A0A3B0RTM1"/>